<dbReference type="Pfam" id="PF14025">
    <property type="entry name" value="DUF4241"/>
    <property type="match status" value="1"/>
</dbReference>
<accession>A0A7W9SRQ0</accession>
<keyword evidence="2" id="KW-1185">Reference proteome</keyword>
<protein>
    <recommendedName>
        <fullName evidence="3">DUF4241 domain-containing protein</fullName>
    </recommendedName>
</protein>
<name>A0A7W9SRQ0_ARMRO</name>
<proteinExistence type="predicted"/>
<organism evidence="1 2">
    <name type="scientific">Armatimonas rosea</name>
    <dbReference type="NCBI Taxonomy" id="685828"/>
    <lineage>
        <taxon>Bacteria</taxon>
        <taxon>Bacillati</taxon>
        <taxon>Armatimonadota</taxon>
        <taxon>Armatimonadia</taxon>
        <taxon>Armatimonadales</taxon>
        <taxon>Armatimonadaceae</taxon>
        <taxon>Armatimonas</taxon>
    </lineage>
</organism>
<sequence>MASSLRRKARAGLGVLAELYIPEHLKTYQPTRRFTVAVSEGGGIETWEAQIHEEKIGDLTLATGKLIATDPAYGRFPEDITPFTRTVPPGTYSVVLGMVDEYTSRHYASNVYALICFSDNPIIHWELALCPEQNADELEGMQYFGFGVDSGTGCFLDEGLKYYLAQEEVQRLMGDVMTGNGDITLTMERGARMVVFIAGMGDGCYPCYWGLDTQDQPVCLLADFQILRSLEELLSMGQVSEPRV</sequence>
<dbReference type="InterPro" id="IPR025335">
    <property type="entry name" value="DUF4241"/>
</dbReference>
<evidence type="ECO:0008006" key="3">
    <source>
        <dbReference type="Google" id="ProtNLM"/>
    </source>
</evidence>
<gene>
    <name evidence="1" type="ORF">HNQ39_002624</name>
</gene>
<reference evidence="1 2" key="1">
    <citation type="submission" date="2020-08" db="EMBL/GenBank/DDBJ databases">
        <title>Genomic Encyclopedia of Type Strains, Phase IV (KMG-IV): sequencing the most valuable type-strain genomes for metagenomic binning, comparative biology and taxonomic classification.</title>
        <authorList>
            <person name="Goeker M."/>
        </authorList>
    </citation>
    <scope>NUCLEOTIDE SEQUENCE [LARGE SCALE GENOMIC DNA]</scope>
    <source>
        <strain evidence="1 2">DSM 23562</strain>
    </source>
</reference>
<comment type="caution">
    <text evidence="1">The sequence shown here is derived from an EMBL/GenBank/DDBJ whole genome shotgun (WGS) entry which is preliminary data.</text>
</comment>
<evidence type="ECO:0000313" key="2">
    <source>
        <dbReference type="Proteomes" id="UP000520814"/>
    </source>
</evidence>
<dbReference type="AlphaFoldDB" id="A0A7W9SRQ0"/>
<dbReference type="Proteomes" id="UP000520814">
    <property type="component" value="Unassembled WGS sequence"/>
</dbReference>
<dbReference type="RefSeq" id="WP_184196497.1">
    <property type="nucleotide sequence ID" value="NZ_JACHGW010000002.1"/>
</dbReference>
<evidence type="ECO:0000313" key="1">
    <source>
        <dbReference type="EMBL" id="MBB6050833.1"/>
    </source>
</evidence>
<dbReference type="EMBL" id="JACHGW010000002">
    <property type="protein sequence ID" value="MBB6050833.1"/>
    <property type="molecule type" value="Genomic_DNA"/>
</dbReference>